<reference evidence="1 2" key="1">
    <citation type="submission" date="2018-03" db="EMBL/GenBank/DDBJ databases">
        <title>Candida pseudohaemulonii genome assembly and annotation.</title>
        <authorList>
            <person name="Munoz J.F."/>
            <person name="Gade L.G."/>
            <person name="Chow N.A."/>
            <person name="Litvintseva A.P."/>
            <person name="Loparev V.N."/>
            <person name="Cuomo C.A."/>
        </authorList>
    </citation>
    <scope>NUCLEOTIDE SEQUENCE [LARGE SCALE GENOMIC DNA]</scope>
    <source>
        <strain evidence="1 2">B12108</strain>
    </source>
</reference>
<protein>
    <submittedName>
        <fullName evidence="1">Uncharacterized protein</fullName>
    </submittedName>
</protein>
<accession>A0A2P7YIQ7</accession>
<dbReference type="Proteomes" id="UP000241107">
    <property type="component" value="Unassembled WGS sequence"/>
</dbReference>
<dbReference type="VEuPathDB" id="FungiDB:C7M61_004333"/>
<evidence type="ECO:0000313" key="2">
    <source>
        <dbReference type="Proteomes" id="UP000241107"/>
    </source>
</evidence>
<proteinExistence type="predicted"/>
<dbReference type="GeneID" id="36567721"/>
<name>A0A2P7YIQ7_9ASCO</name>
<comment type="caution">
    <text evidence="1">The sequence shown here is derived from an EMBL/GenBank/DDBJ whole genome shotgun (WGS) entry which is preliminary data.</text>
</comment>
<dbReference type="OrthoDB" id="10500186at2759"/>
<evidence type="ECO:0000313" key="1">
    <source>
        <dbReference type="EMBL" id="PSK35851.1"/>
    </source>
</evidence>
<dbReference type="AlphaFoldDB" id="A0A2P7YIQ7"/>
<sequence length="107" mass="11935">METQNALLSEAQEAASLCGVTTNTSISTHFESSNAIRFVIHISEGDERYRPAFSCLLENFKGAHSITPEGARLGEVLAEENLETVREMLWWLDIAELRRLVSIKVGQ</sequence>
<organism evidence="1 2">
    <name type="scientific">Candidozyma pseudohaemuli</name>
    <dbReference type="NCBI Taxonomy" id="418784"/>
    <lineage>
        <taxon>Eukaryota</taxon>
        <taxon>Fungi</taxon>
        <taxon>Dikarya</taxon>
        <taxon>Ascomycota</taxon>
        <taxon>Saccharomycotina</taxon>
        <taxon>Pichiomycetes</taxon>
        <taxon>Metschnikowiaceae</taxon>
        <taxon>Candidozyma</taxon>
    </lineage>
</organism>
<gene>
    <name evidence="1" type="ORF">C7M61_004333</name>
</gene>
<dbReference type="RefSeq" id="XP_024712324.1">
    <property type="nucleotide sequence ID" value="XM_024859655.1"/>
</dbReference>
<dbReference type="EMBL" id="PYFQ01000013">
    <property type="protein sequence ID" value="PSK35851.1"/>
    <property type="molecule type" value="Genomic_DNA"/>
</dbReference>
<keyword evidence="2" id="KW-1185">Reference proteome</keyword>